<accession>A0A9R1C7I8</accession>
<evidence type="ECO:0000313" key="1">
    <source>
        <dbReference type="EMBL" id="GJG57461.1"/>
    </source>
</evidence>
<dbReference type="Proteomes" id="UP000825483">
    <property type="component" value="Unassembled WGS sequence"/>
</dbReference>
<organism evidence="1 2">
    <name type="scientific">Prevotella lacticifex</name>
    <dbReference type="NCBI Taxonomy" id="2854755"/>
    <lineage>
        <taxon>Bacteria</taxon>
        <taxon>Pseudomonadati</taxon>
        <taxon>Bacteroidota</taxon>
        <taxon>Bacteroidia</taxon>
        <taxon>Bacteroidales</taxon>
        <taxon>Prevotellaceae</taxon>
        <taxon>Prevotella</taxon>
    </lineage>
</organism>
<dbReference type="EMBL" id="BPUB01000001">
    <property type="protein sequence ID" value="GJG57461.1"/>
    <property type="molecule type" value="Genomic_DNA"/>
</dbReference>
<dbReference type="AlphaFoldDB" id="A0A9R1C7I8"/>
<name>A0A9R1C7I8_9BACT</name>
<keyword evidence="2" id="KW-1185">Reference proteome</keyword>
<gene>
    <name evidence="1" type="ORF">PRLR5076_03120</name>
</gene>
<protein>
    <recommendedName>
        <fullName evidence="3">Lipocalin-like domain-containing protein</fullName>
    </recommendedName>
</protein>
<evidence type="ECO:0008006" key="3">
    <source>
        <dbReference type="Google" id="ProtNLM"/>
    </source>
</evidence>
<comment type="caution">
    <text evidence="1">The sequence shown here is derived from an EMBL/GenBank/DDBJ whole genome shotgun (WGS) entry which is preliminary data.</text>
</comment>
<evidence type="ECO:0000313" key="2">
    <source>
        <dbReference type="Proteomes" id="UP000825483"/>
    </source>
</evidence>
<proteinExistence type="predicted"/>
<reference evidence="1" key="1">
    <citation type="journal article" date="2022" name="Int. J. Syst. Evol. Microbiol.">
        <title>Prevotella lacticifex sp. nov., isolated from the rumen of cows.</title>
        <authorList>
            <person name="Shinkai T."/>
            <person name="Ikeyama N."/>
            <person name="Kumagai M."/>
            <person name="Ohmori H."/>
            <person name="Sakamoto M."/>
            <person name="Ohkuma M."/>
            <person name="Mitsumori M."/>
        </authorList>
    </citation>
    <scope>NUCLEOTIDE SEQUENCE</scope>
    <source>
        <strain evidence="1">R5076</strain>
    </source>
</reference>
<sequence>MSAIVLTSCGSDDDDNQLNKWPAGQWLYEGQWLDYKNIDAVALDVTTYSDGSEKGIDIYARSVADGLWYLYPSTDTYLIDGTTGTVHFGGKKFTYKLTDTTLTLTIDGQQYPFRRTSGIKPDVNNFPPSAPRS</sequence>